<organism evidence="1 2">
    <name type="scientific">Neobacillus mesonae</name>
    <dbReference type="NCBI Taxonomy" id="1193713"/>
    <lineage>
        <taxon>Bacteria</taxon>
        <taxon>Bacillati</taxon>
        <taxon>Bacillota</taxon>
        <taxon>Bacilli</taxon>
        <taxon>Bacillales</taxon>
        <taxon>Bacillaceae</taxon>
        <taxon>Neobacillus</taxon>
    </lineage>
</organism>
<protein>
    <submittedName>
        <fullName evidence="1">DUF4912 domain-containing protein</fullName>
    </submittedName>
</protein>
<sequence length="226" mass="25949">MLKDIIKLRKDGLSFRKIATELNTTVGKVQYRFNKWAANPENTNGLVTSQIEREIENSSESKSLTSLIPKKGELGIRLVTHQRIIIFWNISAIPHKVIQSYFNVSLTELVSTVRIYDVTDIIFDGTNAHHYYEVTVPYRNGHWFVKGLAANRSYVAELGVLVPATGYFPLIRSNCVQTPKLEFSGNPLNHDQLELLRYEAKPPQWKDRVSTYSYYAEESYMEENNG</sequence>
<dbReference type="KEGG" id="nmk:CHR53_19860"/>
<evidence type="ECO:0000313" key="1">
    <source>
        <dbReference type="EMBL" id="AZU63337.1"/>
    </source>
</evidence>
<dbReference type="AlphaFoldDB" id="A0A3T0I1Y5"/>
<gene>
    <name evidence="1" type="ORF">CHR53_19860</name>
</gene>
<dbReference type="RefSeq" id="WP_066385517.1">
    <property type="nucleotide sequence ID" value="NZ_CP022572.1"/>
</dbReference>
<dbReference type="EMBL" id="CP022572">
    <property type="protein sequence ID" value="AZU63337.1"/>
    <property type="molecule type" value="Genomic_DNA"/>
</dbReference>
<name>A0A3T0I1Y5_9BACI</name>
<dbReference type="STRING" id="1193713.GCA_001636315_00825"/>
<reference evidence="1 2" key="1">
    <citation type="submission" date="2017-07" db="EMBL/GenBank/DDBJ databases">
        <title>The complete genome sequence of Bacillus mesonae strain H20-5, an efficient strain improving plant abiotic stress resistance.</title>
        <authorList>
            <person name="Kim S.Y."/>
            <person name="Song H."/>
            <person name="Sang M.K."/>
            <person name="Weon H.-Y."/>
            <person name="Song J."/>
        </authorList>
    </citation>
    <scope>NUCLEOTIDE SEQUENCE [LARGE SCALE GENOMIC DNA]</scope>
    <source>
        <strain evidence="1 2">H20-5</strain>
    </source>
</reference>
<accession>A0A3T0I1Y5</accession>
<proteinExistence type="predicted"/>
<evidence type="ECO:0000313" key="2">
    <source>
        <dbReference type="Proteomes" id="UP000282892"/>
    </source>
</evidence>
<dbReference type="Proteomes" id="UP000282892">
    <property type="component" value="Chromosome"/>
</dbReference>
<dbReference type="InterPro" id="IPR032585">
    <property type="entry name" value="DUF4912"/>
</dbReference>
<keyword evidence="2" id="KW-1185">Reference proteome</keyword>
<dbReference type="OrthoDB" id="9812700at2"/>
<dbReference type="Pfam" id="PF16258">
    <property type="entry name" value="DUF4912"/>
    <property type="match status" value="1"/>
</dbReference>